<dbReference type="EMBL" id="JABACJ020000001">
    <property type="protein sequence ID" value="MBU3874533.1"/>
    <property type="molecule type" value="Genomic_DNA"/>
</dbReference>
<sequence length="125" mass="13531">MKQKSTMLKVISILLIIFGGLSLISGIYSIVMRGVIEKTAASLGIAIPSTLSYVLTLVGAFVFLAAGIIGTLYKSKQSVLILGIILAVFEVFNIVYATMTAGFAPLNLIALIWPLLYLWGWYQSN</sequence>
<name>A0ABS6CYY0_9FIRM</name>
<keyword evidence="1" id="KW-1133">Transmembrane helix</keyword>
<feature type="transmembrane region" description="Helical" evidence="1">
    <location>
        <begin position="12"/>
        <end position="31"/>
    </location>
</feature>
<evidence type="ECO:0008006" key="4">
    <source>
        <dbReference type="Google" id="ProtNLM"/>
    </source>
</evidence>
<keyword evidence="3" id="KW-1185">Reference proteome</keyword>
<dbReference type="Proteomes" id="UP000723714">
    <property type="component" value="Unassembled WGS sequence"/>
</dbReference>
<keyword evidence="1" id="KW-0472">Membrane</keyword>
<reference evidence="2 3" key="1">
    <citation type="submission" date="2021-06" db="EMBL/GenBank/DDBJ databases">
        <title>Faecalicatena sp. nov. isolated from porcine feces.</title>
        <authorList>
            <person name="Oh B.S."/>
            <person name="Lee J.H."/>
        </authorList>
    </citation>
    <scope>NUCLEOTIDE SEQUENCE [LARGE SCALE GENOMIC DNA]</scope>
    <source>
        <strain evidence="2 3">AGMB00832</strain>
    </source>
</reference>
<organism evidence="2 3">
    <name type="scientific">Faecalicatena faecalis</name>
    <dbReference type="NCBI Taxonomy" id="2726362"/>
    <lineage>
        <taxon>Bacteria</taxon>
        <taxon>Bacillati</taxon>
        <taxon>Bacillota</taxon>
        <taxon>Clostridia</taxon>
        <taxon>Lachnospirales</taxon>
        <taxon>Lachnospiraceae</taxon>
        <taxon>Faecalicatena</taxon>
    </lineage>
</organism>
<evidence type="ECO:0000256" key="1">
    <source>
        <dbReference type="SAM" id="Phobius"/>
    </source>
</evidence>
<protein>
    <recommendedName>
        <fullName evidence="4">DUF4064 domain-containing protein</fullName>
    </recommendedName>
</protein>
<dbReference type="RefSeq" id="WP_216238798.1">
    <property type="nucleotide sequence ID" value="NZ_JABACJ020000001.1"/>
</dbReference>
<keyword evidence="1" id="KW-0812">Transmembrane</keyword>
<evidence type="ECO:0000313" key="2">
    <source>
        <dbReference type="EMBL" id="MBU3874533.1"/>
    </source>
</evidence>
<feature type="transmembrane region" description="Helical" evidence="1">
    <location>
        <begin position="51"/>
        <end position="72"/>
    </location>
</feature>
<feature type="transmembrane region" description="Helical" evidence="1">
    <location>
        <begin position="103"/>
        <end position="122"/>
    </location>
</feature>
<comment type="caution">
    <text evidence="2">The sequence shown here is derived from an EMBL/GenBank/DDBJ whole genome shotgun (WGS) entry which is preliminary data.</text>
</comment>
<proteinExistence type="predicted"/>
<feature type="transmembrane region" description="Helical" evidence="1">
    <location>
        <begin position="79"/>
        <end position="97"/>
    </location>
</feature>
<accession>A0ABS6CYY0</accession>
<gene>
    <name evidence="2" type="ORF">HGO97_001735</name>
</gene>
<evidence type="ECO:0000313" key="3">
    <source>
        <dbReference type="Proteomes" id="UP000723714"/>
    </source>
</evidence>